<dbReference type="EMBL" id="JACIEU010000018">
    <property type="protein sequence ID" value="MBB4150280.1"/>
    <property type="molecule type" value="Genomic_DNA"/>
</dbReference>
<dbReference type="Pfam" id="PF26541">
    <property type="entry name" value="MafI2"/>
    <property type="match status" value="1"/>
</dbReference>
<protein>
    <submittedName>
        <fullName evidence="1">Uncharacterized protein</fullName>
    </submittedName>
</protein>
<evidence type="ECO:0000313" key="1">
    <source>
        <dbReference type="EMBL" id="MBB4150280.1"/>
    </source>
</evidence>
<name>A0A7W6PW96_9SPHN</name>
<sequence length="90" mass="10228">MQSFKTEARIIAARNLTPNVASVAVSLDERAGHVHVTYYLYNSNTEDDEEWRELTVGELIAAFPVIRSATSLFRPMADLKMHSDIVFNRE</sequence>
<accession>A0A7W6PW96</accession>
<organism evidence="1 2">
    <name type="scientific">Sphingobium scionense</name>
    <dbReference type="NCBI Taxonomy" id="1404341"/>
    <lineage>
        <taxon>Bacteria</taxon>
        <taxon>Pseudomonadati</taxon>
        <taxon>Pseudomonadota</taxon>
        <taxon>Alphaproteobacteria</taxon>
        <taxon>Sphingomonadales</taxon>
        <taxon>Sphingomonadaceae</taxon>
        <taxon>Sphingobium</taxon>
    </lineage>
</organism>
<dbReference type="Proteomes" id="UP000590524">
    <property type="component" value="Unassembled WGS sequence"/>
</dbReference>
<proteinExistence type="predicted"/>
<evidence type="ECO:0000313" key="2">
    <source>
        <dbReference type="Proteomes" id="UP000590524"/>
    </source>
</evidence>
<comment type="caution">
    <text evidence="1">The sequence shown here is derived from an EMBL/GenBank/DDBJ whole genome shotgun (WGS) entry which is preliminary data.</text>
</comment>
<gene>
    <name evidence="1" type="ORF">GGQ90_004082</name>
</gene>
<dbReference type="RefSeq" id="WP_188083654.1">
    <property type="nucleotide sequence ID" value="NZ_JACIEU010000018.1"/>
</dbReference>
<dbReference type="InterPro" id="IPR058702">
    <property type="entry name" value="MafI2-like"/>
</dbReference>
<keyword evidence="2" id="KW-1185">Reference proteome</keyword>
<dbReference type="AlphaFoldDB" id="A0A7W6PW96"/>
<reference evidence="1 2" key="1">
    <citation type="submission" date="2020-08" db="EMBL/GenBank/DDBJ databases">
        <title>Genomic Encyclopedia of Type Strains, Phase IV (KMG-IV): sequencing the most valuable type-strain genomes for metagenomic binning, comparative biology and taxonomic classification.</title>
        <authorList>
            <person name="Goeker M."/>
        </authorList>
    </citation>
    <scope>NUCLEOTIDE SEQUENCE [LARGE SCALE GENOMIC DNA]</scope>
    <source>
        <strain evidence="1 2">DSM 19371</strain>
    </source>
</reference>